<gene>
    <name evidence="3" type="ORF">CSUB01_11455</name>
</gene>
<dbReference type="Gene3D" id="2.20.25.10">
    <property type="match status" value="1"/>
</dbReference>
<dbReference type="PANTHER" id="PTHR33797:SF2">
    <property type="entry name" value="ORGANIC HYDROPEROXIDE RESISTANCE PROTEIN-LIKE"/>
    <property type="match status" value="1"/>
</dbReference>
<dbReference type="AlphaFoldDB" id="A0A066X861"/>
<comment type="caution">
    <text evidence="3">The sequence shown here is derived from an EMBL/GenBank/DDBJ whole genome shotgun (WGS) entry which is preliminary data.</text>
</comment>
<dbReference type="Proteomes" id="UP000027238">
    <property type="component" value="Unassembled WGS sequence"/>
</dbReference>
<dbReference type="InterPro" id="IPR003718">
    <property type="entry name" value="OsmC/Ohr_fam"/>
</dbReference>
<accession>A0A066X861</accession>
<dbReference type="InterPro" id="IPR036102">
    <property type="entry name" value="OsmC/Ohrsf"/>
</dbReference>
<dbReference type="HOGENOM" id="CLU_106355_3_0_1"/>
<feature type="compositionally biased region" description="Basic and acidic residues" evidence="2">
    <location>
        <begin position="217"/>
        <end position="227"/>
    </location>
</feature>
<evidence type="ECO:0000313" key="3">
    <source>
        <dbReference type="EMBL" id="KDN63869.1"/>
    </source>
</evidence>
<comment type="similarity">
    <text evidence="1">Belongs to the OsmC/Ohr family.</text>
</comment>
<dbReference type="Pfam" id="PF02566">
    <property type="entry name" value="OsmC"/>
    <property type="match status" value="1"/>
</dbReference>
<keyword evidence="4" id="KW-1185">Reference proteome</keyword>
<evidence type="ECO:0000256" key="2">
    <source>
        <dbReference type="SAM" id="MobiDB-lite"/>
    </source>
</evidence>
<dbReference type="PANTHER" id="PTHR33797">
    <property type="entry name" value="ORGANIC HYDROPEROXIDE RESISTANCE PROTEIN-LIKE"/>
    <property type="match status" value="1"/>
</dbReference>
<evidence type="ECO:0000313" key="4">
    <source>
        <dbReference type="Proteomes" id="UP000027238"/>
    </source>
</evidence>
<dbReference type="Gene3D" id="3.30.300.20">
    <property type="match status" value="1"/>
</dbReference>
<dbReference type="GO" id="GO:0006979">
    <property type="term" value="P:response to oxidative stress"/>
    <property type="evidence" value="ECO:0007669"/>
    <property type="project" value="InterPro"/>
</dbReference>
<dbReference type="InterPro" id="IPR015946">
    <property type="entry name" value="KH_dom-like_a/b"/>
</dbReference>
<name>A0A066X861_COLSU</name>
<feature type="compositionally biased region" description="Low complexity" evidence="2">
    <location>
        <begin position="195"/>
        <end position="205"/>
    </location>
</feature>
<dbReference type="SUPFAM" id="SSF82784">
    <property type="entry name" value="OsmC-like"/>
    <property type="match status" value="1"/>
</dbReference>
<proteinExistence type="inferred from homology"/>
<dbReference type="OrthoDB" id="60422at2759"/>
<reference evidence="4" key="1">
    <citation type="journal article" date="2014" name="Genome Announc.">
        <title>Draft genome sequence of Colletotrichum sublineola, a destructive pathogen of cultivated sorghum.</title>
        <authorList>
            <person name="Baroncelli R."/>
            <person name="Sanz-Martin J.M."/>
            <person name="Rech G.E."/>
            <person name="Sukno S.A."/>
            <person name="Thon M.R."/>
        </authorList>
    </citation>
    <scope>NUCLEOTIDE SEQUENCE [LARGE SCALE GENOMIC DNA]</scope>
    <source>
        <strain evidence="4">TX430BB</strain>
    </source>
</reference>
<organism evidence="3 4">
    <name type="scientific">Colletotrichum sublineola</name>
    <name type="common">Sorghum anthracnose fungus</name>
    <dbReference type="NCBI Taxonomy" id="1173701"/>
    <lineage>
        <taxon>Eukaryota</taxon>
        <taxon>Fungi</taxon>
        <taxon>Dikarya</taxon>
        <taxon>Ascomycota</taxon>
        <taxon>Pezizomycotina</taxon>
        <taxon>Sordariomycetes</taxon>
        <taxon>Hypocreomycetidae</taxon>
        <taxon>Glomerellales</taxon>
        <taxon>Glomerellaceae</taxon>
        <taxon>Colletotrichum</taxon>
        <taxon>Colletotrichum graminicola species complex</taxon>
    </lineage>
</organism>
<dbReference type="InterPro" id="IPR019953">
    <property type="entry name" value="OHR"/>
</dbReference>
<dbReference type="EMBL" id="JMSE01001186">
    <property type="protein sequence ID" value="KDN63869.1"/>
    <property type="molecule type" value="Genomic_DNA"/>
</dbReference>
<dbReference type="OMA" id="MKGLDMG"/>
<dbReference type="NCBIfam" id="TIGR03561">
    <property type="entry name" value="organ_hyd_perox"/>
    <property type="match status" value="1"/>
</dbReference>
<protein>
    <submittedName>
        <fullName evidence="3">Putative organic hydroperoxide resistance protein</fullName>
    </submittedName>
</protein>
<evidence type="ECO:0000256" key="1">
    <source>
        <dbReference type="ARBA" id="ARBA00007378"/>
    </source>
</evidence>
<dbReference type="eggNOG" id="ENOG502S77G">
    <property type="taxonomic scope" value="Eukaryota"/>
</dbReference>
<sequence length="246" mass="25909">MASSIRTLRLAQRASPVISRAAPTSARIPIQCRVANTQRRLLNTESAPVLYSASARVVGARTGHVEGDDLVVDLTMAKALGGPGDKGKTNPEELFAAGYGACFQSAMNASATSMKIQMPKKPEDSVVETTVHLVGDMKGLDMGLRVDMKVRVKGLSNEEVQKVVDKAKEVCPYSRATKGNVETNIKVVKFDDNGDSSNSTTNVTSGGSGKSATNSDTKSEGKSEGKSGKASGEVDGMRPTGHSDYQ</sequence>
<feature type="region of interest" description="Disordered" evidence="2">
    <location>
        <begin position="190"/>
        <end position="246"/>
    </location>
</feature>